<evidence type="ECO:0000256" key="1">
    <source>
        <dbReference type="SAM" id="MobiDB-lite"/>
    </source>
</evidence>
<evidence type="ECO:0000313" key="3">
    <source>
        <dbReference type="Proteomes" id="UP001469553"/>
    </source>
</evidence>
<comment type="caution">
    <text evidence="2">The sequence shown here is derived from an EMBL/GenBank/DDBJ whole genome shotgun (WGS) entry which is preliminary data.</text>
</comment>
<dbReference type="Proteomes" id="UP001469553">
    <property type="component" value="Unassembled WGS sequence"/>
</dbReference>
<dbReference type="EMBL" id="JAHRIP010021652">
    <property type="protein sequence ID" value="MEQ2288856.1"/>
    <property type="molecule type" value="Genomic_DNA"/>
</dbReference>
<protein>
    <submittedName>
        <fullName evidence="2">Uncharacterized protein</fullName>
    </submittedName>
</protein>
<name>A0ABV0Y5N7_9TELE</name>
<sequence length="144" mass="16072">MKIKRKFNMEKSQSPPASCNYSSMRLCSTNQRQVRISPRPIILQGCALKDLHPWNPPFASNVATSASSLRSPGAQPAPWPLPPGVHLSNARPSLSLGEMHHSISFSIPLSTFSYIQAFSVSHFSFSLRQILCFHTFYVPLRLCT</sequence>
<gene>
    <name evidence="2" type="ORF">AMECASPLE_027137</name>
</gene>
<reference evidence="2 3" key="1">
    <citation type="submission" date="2021-06" db="EMBL/GenBank/DDBJ databases">
        <authorList>
            <person name="Palmer J.M."/>
        </authorList>
    </citation>
    <scope>NUCLEOTIDE SEQUENCE [LARGE SCALE GENOMIC DNA]</scope>
    <source>
        <strain evidence="2 3">AS_MEX2019</strain>
        <tissue evidence="2">Muscle</tissue>
    </source>
</reference>
<organism evidence="2 3">
    <name type="scientific">Ameca splendens</name>
    <dbReference type="NCBI Taxonomy" id="208324"/>
    <lineage>
        <taxon>Eukaryota</taxon>
        <taxon>Metazoa</taxon>
        <taxon>Chordata</taxon>
        <taxon>Craniata</taxon>
        <taxon>Vertebrata</taxon>
        <taxon>Euteleostomi</taxon>
        <taxon>Actinopterygii</taxon>
        <taxon>Neopterygii</taxon>
        <taxon>Teleostei</taxon>
        <taxon>Neoteleostei</taxon>
        <taxon>Acanthomorphata</taxon>
        <taxon>Ovalentaria</taxon>
        <taxon>Atherinomorphae</taxon>
        <taxon>Cyprinodontiformes</taxon>
        <taxon>Goodeidae</taxon>
        <taxon>Ameca</taxon>
    </lineage>
</organism>
<feature type="region of interest" description="Disordered" evidence="1">
    <location>
        <begin position="63"/>
        <end position="82"/>
    </location>
</feature>
<proteinExistence type="predicted"/>
<keyword evidence="3" id="KW-1185">Reference proteome</keyword>
<accession>A0ABV0Y5N7</accession>
<evidence type="ECO:0000313" key="2">
    <source>
        <dbReference type="EMBL" id="MEQ2288856.1"/>
    </source>
</evidence>